<organism evidence="3 4">
    <name type="scientific">Plakobranchus ocellatus</name>
    <dbReference type="NCBI Taxonomy" id="259542"/>
    <lineage>
        <taxon>Eukaryota</taxon>
        <taxon>Metazoa</taxon>
        <taxon>Spiralia</taxon>
        <taxon>Lophotrochozoa</taxon>
        <taxon>Mollusca</taxon>
        <taxon>Gastropoda</taxon>
        <taxon>Heterobranchia</taxon>
        <taxon>Euthyneura</taxon>
        <taxon>Panpulmonata</taxon>
        <taxon>Sacoglossa</taxon>
        <taxon>Placobranchoidea</taxon>
        <taxon>Plakobranchidae</taxon>
        <taxon>Plakobranchus</taxon>
    </lineage>
</organism>
<feature type="chain" id="PRO_5043629567" description="C-type lectin domain-containing protein" evidence="1">
    <location>
        <begin position="22"/>
        <end position="311"/>
    </location>
</feature>
<dbReference type="InterPro" id="IPR001304">
    <property type="entry name" value="C-type_lectin-like"/>
</dbReference>
<dbReference type="AlphaFoldDB" id="A0AAV3YRA9"/>
<dbReference type="Pfam" id="PF00059">
    <property type="entry name" value="Lectin_C"/>
    <property type="match status" value="1"/>
</dbReference>
<dbReference type="Proteomes" id="UP000735302">
    <property type="component" value="Unassembled WGS sequence"/>
</dbReference>
<dbReference type="Gene3D" id="3.10.100.10">
    <property type="entry name" value="Mannose-Binding Protein A, subunit A"/>
    <property type="match status" value="1"/>
</dbReference>
<protein>
    <recommendedName>
        <fullName evidence="2">C-type lectin domain-containing protein</fullName>
    </recommendedName>
</protein>
<feature type="signal peptide" evidence="1">
    <location>
        <begin position="1"/>
        <end position="21"/>
    </location>
</feature>
<keyword evidence="4" id="KW-1185">Reference proteome</keyword>
<name>A0AAV3YRA9_9GAST</name>
<reference evidence="3 4" key="1">
    <citation type="journal article" date="2021" name="Elife">
        <title>Chloroplast acquisition without the gene transfer in kleptoplastic sea slugs, Plakobranchus ocellatus.</title>
        <authorList>
            <person name="Maeda T."/>
            <person name="Takahashi S."/>
            <person name="Yoshida T."/>
            <person name="Shimamura S."/>
            <person name="Takaki Y."/>
            <person name="Nagai Y."/>
            <person name="Toyoda A."/>
            <person name="Suzuki Y."/>
            <person name="Arimoto A."/>
            <person name="Ishii H."/>
            <person name="Satoh N."/>
            <person name="Nishiyama T."/>
            <person name="Hasebe M."/>
            <person name="Maruyama T."/>
            <person name="Minagawa J."/>
            <person name="Obokata J."/>
            <person name="Shigenobu S."/>
        </authorList>
    </citation>
    <scope>NUCLEOTIDE SEQUENCE [LARGE SCALE GENOMIC DNA]</scope>
</reference>
<dbReference type="SUPFAM" id="SSF56436">
    <property type="entry name" value="C-type lectin-like"/>
    <property type="match status" value="1"/>
</dbReference>
<dbReference type="InterPro" id="IPR016187">
    <property type="entry name" value="CTDL_fold"/>
</dbReference>
<dbReference type="SMART" id="SM00034">
    <property type="entry name" value="CLECT"/>
    <property type="match status" value="1"/>
</dbReference>
<feature type="domain" description="C-type lectin" evidence="2">
    <location>
        <begin position="35"/>
        <end position="158"/>
    </location>
</feature>
<evidence type="ECO:0000256" key="1">
    <source>
        <dbReference type="SAM" id="SignalP"/>
    </source>
</evidence>
<accession>A0AAV3YRA9</accession>
<evidence type="ECO:0000313" key="3">
    <source>
        <dbReference type="EMBL" id="GFN85289.1"/>
    </source>
</evidence>
<evidence type="ECO:0000259" key="2">
    <source>
        <dbReference type="PROSITE" id="PS50041"/>
    </source>
</evidence>
<evidence type="ECO:0000313" key="4">
    <source>
        <dbReference type="Proteomes" id="UP000735302"/>
    </source>
</evidence>
<dbReference type="PROSITE" id="PS50041">
    <property type="entry name" value="C_TYPE_LECTIN_2"/>
    <property type="match status" value="1"/>
</dbReference>
<gene>
    <name evidence="3" type="ORF">PoB_001179500</name>
</gene>
<dbReference type="InterPro" id="IPR016186">
    <property type="entry name" value="C-type_lectin-like/link_sf"/>
</dbReference>
<comment type="caution">
    <text evidence="3">The sequence shown here is derived from an EMBL/GenBank/DDBJ whole genome shotgun (WGS) entry which is preliminary data.</text>
</comment>
<keyword evidence="1" id="KW-0732">Signal</keyword>
<proteinExistence type="predicted"/>
<dbReference type="CDD" id="cd00037">
    <property type="entry name" value="CLECT"/>
    <property type="match status" value="1"/>
</dbReference>
<sequence length="311" mass="33867">MTLAWIVLSLLFVGFPDASSGSPCENLNQAASYGGEGKCFWLHTTQLNFSDGLAECQKASSHYTGSLAEPRTQLQWNVLTTIVRSSNVPAWLGATDEAEEGVWLWATDKQRMNVSSDWLVHGLLETYFGSKLQDCALLTTHLVIDDHSCIEKATSLCQAATKSYSHSYLAALPEAALAGHDHALLSASSTSLYDGWVFAEVTTYPSGQIEIKSFSGNFNGLNYQLDMTQFQSEDYTRGSLMVRSTSALHLVLVLWSQDLTRLSSSLIMPYGVYSPTTSLFSHLAAAAVNLGSINIVDPMIALRVGDSRVGF</sequence>
<dbReference type="EMBL" id="BLXT01001405">
    <property type="protein sequence ID" value="GFN85289.1"/>
    <property type="molecule type" value="Genomic_DNA"/>
</dbReference>